<sequence>MVEPGELARAFQVAHEDLTAREASCPNPECAYRGGRLYCECPPERREAKAPVGEEEPVKRTFEAVERSDRAERDEGGEPDLTQDFFPMHDPPPTYDPNKPTPMPTPTPTPKPDPKEKACVNQHCTPKDWGLFCVCLDAPGRRGLEDDRWLIQSDSAAMEREGGDPDDPKHDPKQDPPSGWKDPGKTPPKPNKCAHPTCTKLTPYTTLCTCPSSERRGLEEGKGWSFQWDSVAVSGRERDSRGGRA</sequence>
<proteinExistence type="predicted"/>
<dbReference type="AlphaFoldDB" id="A0A316USH3"/>
<keyword evidence="3" id="KW-1185">Reference proteome</keyword>
<feature type="region of interest" description="Disordered" evidence="1">
    <location>
        <begin position="46"/>
        <end position="120"/>
    </location>
</feature>
<protein>
    <submittedName>
        <fullName evidence="2">Uncharacterized protein</fullName>
    </submittedName>
</protein>
<feature type="region of interest" description="Disordered" evidence="1">
    <location>
        <begin position="144"/>
        <end position="204"/>
    </location>
</feature>
<feature type="compositionally biased region" description="Basic and acidic residues" evidence="1">
    <location>
        <begin position="56"/>
        <end position="76"/>
    </location>
</feature>
<organism evidence="2 3">
    <name type="scientific">Jaminaea rosea</name>
    <dbReference type="NCBI Taxonomy" id="1569628"/>
    <lineage>
        <taxon>Eukaryota</taxon>
        <taxon>Fungi</taxon>
        <taxon>Dikarya</taxon>
        <taxon>Basidiomycota</taxon>
        <taxon>Ustilaginomycotina</taxon>
        <taxon>Exobasidiomycetes</taxon>
        <taxon>Microstromatales</taxon>
        <taxon>Microstromatales incertae sedis</taxon>
        <taxon>Jaminaea</taxon>
    </lineage>
</organism>
<accession>A0A316USH3</accession>
<feature type="compositionally biased region" description="Pro residues" evidence="1">
    <location>
        <begin position="89"/>
        <end position="111"/>
    </location>
</feature>
<dbReference type="RefSeq" id="XP_025361893.1">
    <property type="nucleotide sequence ID" value="XM_025503716.1"/>
</dbReference>
<evidence type="ECO:0000313" key="3">
    <source>
        <dbReference type="Proteomes" id="UP000245884"/>
    </source>
</evidence>
<feature type="compositionally biased region" description="Basic and acidic residues" evidence="1">
    <location>
        <begin position="157"/>
        <end position="174"/>
    </location>
</feature>
<dbReference type="GeneID" id="37025539"/>
<name>A0A316USH3_9BASI</name>
<dbReference type="EMBL" id="KZ819668">
    <property type="protein sequence ID" value="PWN27281.1"/>
    <property type="molecule type" value="Genomic_DNA"/>
</dbReference>
<evidence type="ECO:0000313" key="2">
    <source>
        <dbReference type="EMBL" id="PWN27281.1"/>
    </source>
</evidence>
<gene>
    <name evidence="2" type="ORF">BDZ90DRAFT_174597</name>
</gene>
<reference evidence="2 3" key="1">
    <citation type="journal article" date="2018" name="Mol. Biol. Evol.">
        <title>Broad Genomic Sampling Reveals a Smut Pathogenic Ancestry of the Fungal Clade Ustilaginomycotina.</title>
        <authorList>
            <person name="Kijpornyongpan T."/>
            <person name="Mondo S.J."/>
            <person name="Barry K."/>
            <person name="Sandor L."/>
            <person name="Lee J."/>
            <person name="Lipzen A."/>
            <person name="Pangilinan J."/>
            <person name="LaButti K."/>
            <person name="Hainaut M."/>
            <person name="Henrissat B."/>
            <person name="Grigoriev I.V."/>
            <person name="Spatafora J.W."/>
            <person name="Aime M.C."/>
        </authorList>
    </citation>
    <scope>NUCLEOTIDE SEQUENCE [LARGE SCALE GENOMIC DNA]</scope>
    <source>
        <strain evidence="2 3">MCA 5214</strain>
    </source>
</reference>
<dbReference type="Proteomes" id="UP000245884">
    <property type="component" value="Unassembled WGS sequence"/>
</dbReference>
<evidence type="ECO:0000256" key="1">
    <source>
        <dbReference type="SAM" id="MobiDB-lite"/>
    </source>
</evidence>